<evidence type="ECO:0000256" key="1">
    <source>
        <dbReference type="ARBA" id="ARBA00004141"/>
    </source>
</evidence>
<gene>
    <name evidence="7" type="ORF">SAMN05660835_00795</name>
</gene>
<protein>
    <recommendedName>
        <fullName evidence="9">Modulator of FtsH protease</fullName>
    </recommendedName>
</protein>
<dbReference type="CDD" id="cd10432">
    <property type="entry name" value="BI-1-like_bacterial"/>
    <property type="match status" value="1"/>
</dbReference>
<evidence type="ECO:0000256" key="6">
    <source>
        <dbReference type="RuleBase" id="RU004379"/>
    </source>
</evidence>
<dbReference type="Proteomes" id="UP000199411">
    <property type="component" value="Unassembled WGS sequence"/>
</dbReference>
<evidence type="ECO:0000313" key="8">
    <source>
        <dbReference type="Proteomes" id="UP000199411"/>
    </source>
</evidence>
<reference evidence="8" key="1">
    <citation type="submission" date="2016-10" db="EMBL/GenBank/DDBJ databases">
        <authorList>
            <person name="Varghese N."/>
            <person name="Submissions S."/>
        </authorList>
    </citation>
    <scope>NUCLEOTIDE SEQUENCE [LARGE SCALE GENOMIC DNA]</scope>
    <source>
        <strain evidence="8">DSM 8415</strain>
    </source>
</reference>
<feature type="transmembrane region" description="Helical" evidence="6">
    <location>
        <begin position="109"/>
        <end position="129"/>
    </location>
</feature>
<keyword evidence="4 6" id="KW-1133">Transmembrane helix</keyword>
<dbReference type="OrthoDB" id="9793828at2"/>
<evidence type="ECO:0000313" key="7">
    <source>
        <dbReference type="EMBL" id="SDC41769.1"/>
    </source>
</evidence>
<proteinExistence type="inferred from homology"/>
<dbReference type="AlphaFoldDB" id="A0A1G6LEW0"/>
<feature type="transmembrane region" description="Helical" evidence="6">
    <location>
        <begin position="141"/>
        <end position="159"/>
    </location>
</feature>
<dbReference type="PANTHER" id="PTHR23291">
    <property type="entry name" value="BAX INHIBITOR-RELATED"/>
    <property type="match status" value="1"/>
</dbReference>
<evidence type="ECO:0000256" key="5">
    <source>
        <dbReference type="ARBA" id="ARBA00023136"/>
    </source>
</evidence>
<evidence type="ECO:0000256" key="3">
    <source>
        <dbReference type="ARBA" id="ARBA00022692"/>
    </source>
</evidence>
<dbReference type="PANTHER" id="PTHR23291:SF50">
    <property type="entry name" value="PROTEIN LIFEGUARD 4"/>
    <property type="match status" value="1"/>
</dbReference>
<organism evidence="7 8">
    <name type="scientific">Desulfurella multipotens</name>
    <dbReference type="NCBI Taxonomy" id="79269"/>
    <lineage>
        <taxon>Bacteria</taxon>
        <taxon>Pseudomonadati</taxon>
        <taxon>Campylobacterota</taxon>
        <taxon>Desulfurellia</taxon>
        <taxon>Desulfurellales</taxon>
        <taxon>Desulfurellaceae</taxon>
        <taxon>Desulfurella</taxon>
    </lineage>
</organism>
<feature type="transmembrane region" description="Helical" evidence="6">
    <location>
        <begin position="82"/>
        <end position="103"/>
    </location>
</feature>
<dbReference type="RefSeq" id="WP_092128317.1">
    <property type="nucleotide sequence ID" value="NZ_FMYU01000005.1"/>
</dbReference>
<feature type="transmembrane region" description="Helical" evidence="6">
    <location>
        <begin position="165"/>
        <end position="182"/>
    </location>
</feature>
<sequence length="234" mass="25522">MPNSILRTQEQAISASSFISKVYLWMFFGLGLTFLVSYAVSINKQITMAIAANPILFWVLVIGELGLVFTISAGINKLNAQVAAFLFVLYSLLNGVTLSFIFLAYTQTVIASAFGTSALMFLIMSLFGLTTKKDLTGFGHFLFMGLIGVIIASVVNIFLKSPMMYFVISVIGVIVFAGLAAYDNQKLKQMSYSIDVEDSSGVLKGSVIGALALYLDFINLFLMLLNLFGMGKRE</sequence>
<evidence type="ECO:0000256" key="2">
    <source>
        <dbReference type="ARBA" id="ARBA00010350"/>
    </source>
</evidence>
<comment type="subcellular location">
    <subcellularLocation>
        <location evidence="1">Membrane</location>
        <topology evidence="1">Multi-pass membrane protein</topology>
    </subcellularLocation>
</comment>
<evidence type="ECO:0000256" key="4">
    <source>
        <dbReference type="ARBA" id="ARBA00022989"/>
    </source>
</evidence>
<feature type="transmembrane region" description="Helical" evidence="6">
    <location>
        <begin position="55"/>
        <end position="75"/>
    </location>
</feature>
<keyword evidence="5 6" id="KW-0472">Membrane</keyword>
<dbReference type="EMBL" id="FMYU01000005">
    <property type="protein sequence ID" value="SDC41769.1"/>
    <property type="molecule type" value="Genomic_DNA"/>
</dbReference>
<dbReference type="GO" id="GO:0005886">
    <property type="term" value="C:plasma membrane"/>
    <property type="evidence" value="ECO:0007669"/>
    <property type="project" value="TreeGrafter"/>
</dbReference>
<accession>A0A1G6LEW0</accession>
<feature type="transmembrane region" description="Helical" evidence="6">
    <location>
        <begin position="22"/>
        <end position="43"/>
    </location>
</feature>
<dbReference type="Pfam" id="PF01027">
    <property type="entry name" value="Bax1-I"/>
    <property type="match status" value="1"/>
</dbReference>
<keyword evidence="3 6" id="KW-0812">Transmembrane</keyword>
<keyword evidence="8" id="KW-1185">Reference proteome</keyword>
<feature type="transmembrane region" description="Helical" evidence="6">
    <location>
        <begin position="202"/>
        <end position="228"/>
    </location>
</feature>
<comment type="similarity">
    <text evidence="2 6">Belongs to the BI1 family.</text>
</comment>
<dbReference type="InterPro" id="IPR006214">
    <property type="entry name" value="Bax_inhibitor_1-related"/>
</dbReference>
<name>A0A1G6LEW0_9BACT</name>
<evidence type="ECO:0008006" key="9">
    <source>
        <dbReference type="Google" id="ProtNLM"/>
    </source>
</evidence>